<evidence type="ECO:0000313" key="1">
    <source>
        <dbReference type="EMBL" id="GAG23236.1"/>
    </source>
</evidence>
<dbReference type="EMBL" id="BARS01035852">
    <property type="protein sequence ID" value="GAG23236.1"/>
    <property type="molecule type" value="Genomic_DNA"/>
</dbReference>
<proteinExistence type="predicted"/>
<comment type="caution">
    <text evidence="1">The sequence shown here is derived from an EMBL/GenBank/DDBJ whole genome shotgun (WGS) entry which is preliminary data.</text>
</comment>
<name>X0XE45_9ZZZZ</name>
<protein>
    <submittedName>
        <fullName evidence="1">Uncharacterized protein</fullName>
    </submittedName>
</protein>
<dbReference type="AlphaFoldDB" id="X0XE45"/>
<reference evidence="1" key="1">
    <citation type="journal article" date="2014" name="Front. Microbiol.">
        <title>High frequency of phylogenetically diverse reductive dehalogenase-homologous genes in deep subseafloor sedimentary metagenomes.</title>
        <authorList>
            <person name="Kawai M."/>
            <person name="Futagami T."/>
            <person name="Toyoda A."/>
            <person name="Takaki Y."/>
            <person name="Nishi S."/>
            <person name="Hori S."/>
            <person name="Arai W."/>
            <person name="Tsubouchi T."/>
            <person name="Morono Y."/>
            <person name="Uchiyama I."/>
            <person name="Ito T."/>
            <person name="Fujiyama A."/>
            <person name="Inagaki F."/>
            <person name="Takami H."/>
        </authorList>
    </citation>
    <scope>NUCLEOTIDE SEQUENCE</scope>
    <source>
        <strain evidence="1">Expedition CK06-06</strain>
    </source>
</reference>
<organism evidence="1">
    <name type="scientific">marine sediment metagenome</name>
    <dbReference type="NCBI Taxonomy" id="412755"/>
    <lineage>
        <taxon>unclassified sequences</taxon>
        <taxon>metagenomes</taxon>
        <taxon>ecological metagenomes</taxon>
    </lineage>
</organism>
<sequence>MNRTQGKTSGKKTSRAIDAMLNLNDLQYVAHTDASVGIQRQLKIRYPDKNSYTQSQRMVFRLGNDDFIDFNESSLYFVWKHTGGDTATFGNNNALGLFNRVRVLTPDGEAISDVQHLNVFQAINYRMKNSAEYAISGAAFGEGGVNYAQDTDHPFTIPLRMLSPFFRSDTLVPPQITQ</sequence>
<gene>
    <name evidence="1" type="ORF">S01H1_55184</name>
</gene>
<feature type="non-terminal residue" evidence="1">
    <location>
        <position position="178"/>
    </location>
</feature>
<accession>X0XE45</accession>